<keyword evidence="5" id="KW-0997">Cell inner membrane</keyword>
<feature type="transmembrane region" description="Helical" evidence="13">
    <location>
        <begin position="142"/>
        <end position="162"/>
    </location>
</feature>
<comment type="similarity">
    <text evidence="2">Belongs to the TrkH potassium transport family.</text>
</comment>
<evidence type="ECO:0000256" key="5">
    <source>
        <dbReference type="ARBA" id="ARBA00022519"/>
    </source>
</evidence>
<evidence type="ECO:0000256" key="4">
    <source>
        <dbReference type="ARBA" id="ARBA00022475"/>
    </source>
</evidence>
<evidence type="ECO:0000256" key="2">
    <source>
        <dbReference type="ARBA" id="ARBA00009137"/>
    </source>
</evidence>
<keyword evidence="15" id="KW-1185">Reference proteome</keyword>
<feature type="transmembrane region" description="Helical" evidence="13">
    <location>
        <begin position="466"/>
        <end position="491"/>
    </location>
</feature>
<keyword evidence="7 13" id="KW-0812">Transmembrane</keyword>
<dbReference type="Pfam" id="PF02386">
    <property type="entry name" value="TrkH"/>
    <property type="match status" value="1"/>
</dbReference>
<dbReference type="InterPro" id="IPR004772">
    <property type="entry name" value="TrkH"/>
</dbReference>
<keyword evidence="10" id="KW-0406">Ion transport</keyword>
<evidence type="ECO:0000256" key="3">
    <source>
        <dbReference type="ARBA" id="ARBA00022448"/>
    </source>
</evidence>
<keyword evidence="6" id="KW-0633">Potassium transport</keyword>
<evidence type="ECO:0000256" key="10">
    <source>
        <dbReference type="ARBA" id="ARBA00023065"/>
    </source>
</evidence>
<evidence type="ECO:0000256" key="1">
    <source>
        <dbReference type="ARBA" id="ARBA00004429"/>
    </source>
</evidence>
<feature type="binding site" evidence="12">
    <location>
        <position position="120"/>
    </location>
    <ligand>
        <name>K(+)</name>
        <dbReference type="ChEBI" id="CHEBI:29103"/>
    </ligand>
</feature>
<feature type="transmembrane region" description="Helical" evidence="13">
    <location>
        <begin position="405"/>
        <end position="428"/>
    </location>
</feature>
<dbReference type="GO" id="GO:0046872">
    <property type="term" value="F:metal ion binding"/>
    <property type="evidence" value="ECO:0007669"/>
    <property type="project" value="UniProtKB-KW"/>
</dbReference>
<organism evidence="14 15">
    <name type="scientific">Muribaculum gordoncarteri</name>
    <dbReference type="NCBI Taxonomy" id="2530390"/>
    <lineage>
        <taxon>Bacteria</taxon>
        <taxon>Pseudomonadati</taxon>
        <taxon>Bacteroidota</taxon>
        <taxon>Bacteroidia</taxon>
        <taxon>Bacteroidales</taxon>
        <taxon>Muribaculaceae</taxon>
        <taxon>Muribaculum</taxon>
    </lineage>
</organism>
<keyword evidence="9 13" id="KW-1133">Transmembrane helix</keyword>
<dbReference type="PANTHER" id="PTHR32024:SF2">
    <property type="entry name" value="TRK SYSTEM POTASSIUM UPTAKE PROTEIN TRKG-RELATED"/>
    <property type="match status" value="1"/>
</dbReference>
<evidence type="ECO:0000313" key="15">
    <source>
        <dbReference type="Proteomes" id="UP000297031"/>
    </source>
</evidence>
<dbReference type="OrthoDB" id="9810952at2"/>
<comment type="subcellular location">
    <subcellularLocation>
        <location evidence="1">Cell inner membrane</location>
        <topology evidence="1">Multi-pass membrane protein</topology>
    </subcellularLocation>
</comment>
<feature type="binding site" evidence="12">
    <location>
        <position position="230"/>
    </location>
    <ligand>
        <name>K(+)</name>
        <dbReference type="ChEBI" id="CHEBI:29103"/>
    </ligand>
</feature>
<keyword evidence="8 12" id="KW-0630">Potassium</keyword>
<dbReference type="AlphaFoldDB" id="A0A4P7VGU4"/>
<keyword evidence="3" id="KW-0813">Transport</keyword>
<dbReference type="GO" id="GO:0005886">
    <property type="term" value="C:plasma membrane"/>
    <property type="evidence" value="ECO:0007669"/>
    <property type="project" value="UniProtKB-SubCell"/>
</dbReference>
<dbReference type="InterPro" id="IPR003445">
    <property type="entry name" value="Cat_transpt"/>
</dbReference>
<evidence type="ECO:0000256" key="13">
    <source>
        <dbReference type="SAM" id="Phobius"/>
    </source>
</evidence>
<feature type="transmembrane region" description="Helical" evidence="13">
    <location>
        <begin position="21"/>
        <end position="42"/>
    </location>
</feature>
<protein>
    <submittedName>
        <fullName evidence="14">TrkH family potassium uptake protein</fullName>
    </submittedName>
</protein>
<dbReference type="GO" id="GO:0015379">
    <property type="term" value="F:potassium:chloride symporter activity"/>
    <property type="evidence" value="ECO:0007669"/>
    <property type="project" value="InterPro"/>
</dbReference>
<feature type="binding site" evidence="12">
    <location>
        <position position="327"/>
    </location>
    <ligand>
        <name>K(+)</name>
        <dbReference type="ChEBI" id="CHEBI:29103"/>
    </ligand>
</feature>
<dbReference type="PIRSF" id="PIRSF006247">
    <property type="entry name" value="TrkH"/>
    <property type="match status" value="1"/>
</dbReference>
<sequence>MSKYFATHHRVNFPMLLRVMGWLLMIESAFMLVPLVTCLIYGESDYMAFLITVAVTFAAGALMTFCIRPSYSSMAKREGFLLTALVWILFSCFGMLPFLMCSTPLTLSDAFFETMSGFTTTGATVFESVESLSHGINMWRCLTQWIGGMGIILFTLAVLPMLNHSGGMQMFNAEVTGITHEKLRPRISQTAKGLWAVYFVLSAALCLLLWIGPMDFFDSVCHALSSMSTGGFSTRDDSVAAWDSTYIKIVLTIFMFLGGVNFALIYKAGTGNFKGLLHNDTLKAYLRIILFMYIAFAVTIAINGQADSISSVTIDPLFQIITTISSTGLTVSNFENWGSFIIALLFILMFFGACAGSTSGGAKVDRLLYLLKNTNNELYRSIHPNSIRSVRINDSIIPPETVDKVIAFLCIYVMIIALGGMVLTALNIPLVDAFFSSFSCVSNIGLGAGVTGYGGSFEVIPPAGKWILSMLMLTGRLEIFTVLVLFTPAFWSK</sequence>
<feature type="transmembrane region" description="Helical" evidence="13">
    <location>
        <begin position="245"/>
        <end position="264"/>
    </location>
</feature>
<dbReference type="EMBL" id="CP039393">
    <property type="protein sequence ID" value="QCD34994.1"/>
    <property type="molecule type" value="Genomic_DNA"/>
</dbReference>
<proteinExistence type="inferred from homology"/>
<keyword evidence="4" id="KW-1003">Cell membrane</keyword>
<evidence type="ECO:0000313" key="14">
    <source>
        <dbReference type="EMBL" id="QCD34994.1"/>
    </source>
</evidence>
<feature type="transmembrane region" description="Helical" evidence="13">
    <location>
        <begin position="337"/>
        <end position="356"/>
    </location>
</feature>
<accession>A0A4P7VGU4</accession>
<evidence type="ECO:0000256" key="7">
    <source>
        <dbReference type="ARBA" id="ARBA00022692"/>
    </source>
</evidence>
<feature type="binding site" evidence="12">
    <location>
        <position position="443"/>
    </location>
    <ligand>
        <name>K(+)</name>
        <dbReference type="ChEBI" id="CHEBI:29103"/>
    </ligand>
</feature>
<gene>
    <name evidence="14" type="ORF">E7746_03405</name>
</gene>
<keyword evidence="12" id="KW-0479">Metal-binding</keyword>
<dbReference type="RefSeq" id="WP_136409836.1">
    <property type="nucleotide sequence ID" value="NZ_CP039393.1"/>
</dbReference>
<dbReference type="Proteomes" id="UP000297031">
    <property type="component" value="Chromosome"/>
</dbReference>
<feature type="transmembrane region" description="Helical" evidence="13">
    <location>
        <begin position="79"/>
        <end position="100"/>
    </location>
</feature>
<reference evidence="14 15" key="1">
    <citation type="submission" date="2019-02" db="EMBL/GenBank/DDBJ databases">
        <title>Isolation and identification of novel species under the genus Muribaculum.</title>
        <authorList>
            <person name="Miyake S."/>
            <person name="Ding Y."/>
            <person name="Low A."/>
            <person name="Soh M."/>
            <person name="Seedorf H."/>
        </authorList>
    </citation>
    <scope>NUCLEOTIDE SEQUENCE [LARGE SCALE GENOMIC DNA]</scope>
    <source>
        <strain evidence="14 15">TLL-A4</strain>
    </source>
</reference>
<evidence type="ECO:0000256" key="6">
    <source>
        <dbReference type="ARBA" id="ARBA00022538"/>
    </source>
</evidence>
<feature type="binding site" evidence="12">
    <location>
        <position position="121"/>
    </location>
    <ligand>
        <name>K(+)</name>
        <dbReference type="ChEBI" id="CHEBI:29103"/>
    </ligand>
</feature>
<feature type="transmembrane region" description="Helical" evidence="13">
    <location>
        <begin position="193"/>
        <end position="212"/>
    </location>
</feature>
<evidence type="ECO:0000256" key="11">
    <source>
        <dbReference type="ARBA" id="ARBA00023136"/>
    </source>
</evidence>
<feature type="transmembrane region" description="Helical" evidence="13">
    <location>
        <begin position="48"/>
        <end position="67"/>
    </location>
</feature>
<evidence type="ECO:0000256" key="8">
    <source>
        <dbReference type="ARBA" id="ARBA00022958"/>
    </source>
</evidence>
<evidence type="ECO:0000256" key="12">
    <source>
        <dbReference type="PIRSR" id="PIRSR006247-1"/>
    </source>
</evidence>
<keyword evidence="11 13" id="KW-0472">Membrane</keyword>
<name>A0A4P7VGU4_9BACT</name>
<evidence type="ECO:0000256" key="9">
    <source>
        <dbReference type="ARBA" id="ARBA00022989"/>
    </source>
</evidence>
<dbReference type="KEGG" id="mgod:E7746_03405"/>
<dbReference type="PANTHER" id="PTHR32024">
    <property type="entry name" value="TRK SYSTEM POTASSIUM UPTAKE PROTEIN TRKG-RELATED"/>
    <property type="match status" value="1"/>
</dbReference>
<feature type="transmembrane region" description="Helical" evidence="13">
    <location>
        <begin position="284"/>
        <end position="302"/>
    </location>
</feature>
<feature type="transmembrane region" description="Helical" evidence="13">
    <location>
        <begin position="434"/>
        <end position="454"/>
    </location>
</feature>